<dbReference type="AlphaFoldDB" id="A0A7H2Q2A8"/>
<proteinExistence type="predicted"/>
<evidence type="ECO:0000313" key="2">
    <source>
        <dbReference type="Proteomes" id="UP000516745"/>
    </source>
</evidence>
<sequence>MKNIESLIPFIKTYLGETVGGFLIIVLILSAVYKSIFDSGLFQHLILLVKFKRWKIDKEIKELIELIDHAHLKENVKNKYKAKLRSLYLQRQLLTKEKKVEILDILSSYVDEVKAVRLYNTCKKVLRYKSHSNKLDFKLGHQITELQAKKHKNMALIAYWVLATPAAVWVMYEHYHLIYKPPISAGSNISFLIIFGIYVIWIFSLAYILRRFLRRSNAWELLNMPRIQ</sequence>
<reference evidence="2" key="1">
    <citation type="submission" date="2020-09" db="EMBL/GenBank/DDBJ databases">
        <title>Clinical and molecular characterization of Acinetobacter seifertii in Taiwan.</title>
        <authorList>
            <person name="Li L.-H."/>
            <person name="Yang Y.-S."/>
            <person name="Sun J.-R."/>
            <person name="Huang T.-W."/>
            <person name="Huang W.-C."/>
            <person name="Wang Y.-C."/>
            <person name="Kuo T.-H."/>
            <person name="Kuo S.-C."/>
            <person name="Chen T.-L."/>
        </authorList>
    </citation>
    <scope>NUCLEOTIDE SEQUENCE [LARGE SCALE GENOMIC DNA]</scope>
    <source>
        <strain evidence="2">AS72</strain>
    </source>
</reference>
<evidence type="ECO:0000313" key="1">
    <source>
        <dbReference type="EMBL" id="QNX09241.1"/>
    </source>
</evidence>
<dbReference type="Proteomes" id="UP000516745">
    <property type="component" value="Chromosome"/>
</dbReference>
<protein>
    <submittedName>
        <fullName evidence="1">Uncharacterized protein</fullName>
    </submittedName>
</protein>
<dbReference type="RefSeq" id="WP_191010465.1">
    <property type="nucleotide sequence ID" value="NZ_CP061626.1"/>
</dbReference>
<name>A0A7H2Q2A8_9GAMM</name>
<accession>A0A7H2Q2A8</accession>
<reference evidence="1 2" key="2">
    <citation type="submission" date="2020-09" db="EMBL/GenBank/DDBJ databases">
        <authorList>
            <person name="Chen F.-J."/>
            <person name="Lee Y.-T."/>
        </authorList>
    </citation>
    <scope>NUCLEOTIDE SEQUENCE [LARGE SCALE GENOMIC DNA]</scope>
    <source>
        <strain evidence="1 2">AS72</strain>
    </source>
</reference>
<dbReference type="EMBL" id="CP061565">
    <property type="protein sequence ID" value="QNX09241.1"/>
    <property type="molecule type" value="Genomic_DNA"/>
</dbReference>
<organism evidence="1 2">
    <name type="scientific">Acinetobacter seifertii</name>
    <dbReference type="NCBI Taxonomy" id="1530123"/>
    <lineage>
        <taxon>Bacteria</taxon>
        <taxon>Pseudomonadati</taxon>
        <taxon>Pseudomonadota</taxon>
        <taxon>Gammaproteobacteria</taxon>
        <taxon>Moraxellales</taxon>
        <taxon>Moraxellaceae</taxon>
        <taxon>Acinetobacter</taxon>
        <taxon>Acinetobacter calcoaceticus/baumannii complex</taxon>
    </lineage>
</organism>
<gene>
    <name evidence="1" type="ORF">IC795_02830</name>
</gene>